<gene>
    <name evidence="3" type="ORF">D4Q52_14240</name>
</gene>
<feature type="domain" description="DUF4142" evidence="2">
    <location>
        <begin position="38"/>
        <end position="174"/>
    </location>
</feature>
<dbReference type="PANTHER" id="PTHR38593:SF1">
    <property type="entry name" value="BLR2558 PROTEIN"/>
    <property type="match status" value="1"/>
</dbReference>
<dbReference type="InterPro" id="IPR025419">
    <property type="entry name" value="DUF4142"/>
</dbReference>
<feature type="signal peptide" evidence="1">
    <location>
        <begin position="1"/>
        <end position="22"/>
    </location>
</feature>
<dbReference type="AlphaFoldDB" id="A0A418VCZ2"/>
<feature type="chain" id="PRO_5019208499" evidence="1">
    <location>
        <begin position="23"/>
        <end position="185"/>
    </location>
</feature>
<dbReference type="PANTHER" id="PTHR38593">
    <property type="entry name" value="BLR2558 PROTEIN"/>
    <property type="match status" value="1"/>
</dbReference>
<proteinExistence type="predicted"/>
<protein>
    <submittedName>
        <fullName evidence="3">DUF4142 domain-containing protein</fullName>
    </submittedName>
</protein>
<dbReference type="InterPro" id="IPR012347">
    <property type="entry name" value="Ferritin-like"/>
</dbReference>
<dbReference type="Pfam" id="PF13628">
    <property type="entry name" value="DUF4142"/>
    <property type="match status" value="1"/>
</dbReference>
<evidence type="ECO:0000313" key="3">
    <source>
        <dbReference type="EMBL" id="RJF74013.1"/>
    </source>
</evidence>
<keyword evidence="1" id="KW-0732">Signal</keyword>
<dbReference type="OrthoDB" id="9101320at2"/>
<dbReference type="Gene3D" id="1.20.1260.10">
    <property type="match status" value="1"/>
</dbReference>
<dbReference type="Proteomes" id="UP000285523">
    <property type="component" value="Unassembled WGS sequence"/>
</dbReference>
<accession>A0A418VCZ2</accession>
<comment type="caution">
    <text evidence="3">The sequence shown here is derived from an EMBL/GenBank/DDBJ whole genome shotgun (WGS) entry which is preliminary data.</text>
</comment>
<evidence type="ECO:0000259" key="2">
    <source>
        <dbReference type="Pfam" id="PF13628"/>
    </source>
</evidence>
<dbReference type="EMBL" id="QYYD01000013">
    <property type="protein sequence ID" value="RJF74013.1"/>
    <property type="molecule type" value="Genomic_DNA"/>
</dbReference>
<name>A0A418VCZ2_RHOPL</name>
<dbReference type="RefSeq" id="WP_119857226.1">
    <property type="nucleotide sequence ID" value="NZ_QYYD01000013.1"/>
</dbReference>
<organism evidence="3 4">
    <name type="scientific">Rhodopseudomonas palustris</name>
    <dbReference type="NCBI Taxonomy" id="1076"/>
    <lineage>
        <taxon>Bacteria</taxon>
        <taxon>Pseudomonadati</taxon>
        <taxon>Pseudomonadota</taxon>
        <taxon>Alphaproteobacteria</taxon>
        <taxon>Hyphomicrobiales</taxon>
        <taxon>Nitrobacteraceae</taxon>
        <taxon>Rhodopseudomonas</taxon>
    </lineage>
</organism>
<sequence length="185" mass="19732">MKTTTALVLSCFMIAAPPLVQTAAAQSSAAQAPAISPATQQFITQVAISDLFEVASSRLALARGTEGQKAFANQMIEDHGKTSSELRQLIVVRGLKVDIPSQLDSAHQDKYDQLNNARGNDFQALYASQQVAAHKDAIALFQRYAQNGDLPELKDWAGKTLPALKHHLEMAQKLGAAAPAAPAAK</sequence>
<evidence type="ECO:0000256" key="1">
    <source>
        <dbReference type="SAM" id="SignalP"/>
    </source>
</evidence>
<evidence type="ECO:0000313" key="4">
    <source>
        <dbReference type="Proteomes" id="UP000285523"/>
    </source>
</evidence>
<reference evidence="3 4" key="1">
    <citation type="submission" date="2018-09" db="EMBL/GenBank/DDBJ databases">
        <title>Draft genome sequence of Rhodopseudomonas palustris 2.1.18.</title>
        <authorList>
            <person name="Robertson S.L."/>
            <person name="Meyer T.E."/>
            <person name="Kyndt J.A."/>
        </authorList>
    </citation>
    <scope>NUCLEOTIDE SEQUENCE [LARGE SCALE GENOMIC DNA]</scope>
    <source>
        <strain evidence="3 4">2.1.18</strain>
    </source>
</reference>